<dbReference type="PANTHER" id="PTHR33395:SF22">
    <property type="entry name" value="REVERSE TRANSCRIPTASE DOMAIN-CONTAINING PROTEIN"/>
    <property type="match status" value="1"/>
</dbReference>
<reference evidence="2" key="2">
    <citation type="submission" date="2017-12" db="EMBL/GenBank/DDBJ databases">
        <title>Genome sequence of the Bar-tailed Godwit (Limosa lapponica baueri).</title>
        <authorList>
            <person name="Lima N.C.B."/>
            <person name="Parody-Merino A.M."/>
            <person name="Battley P.F."/>
            <person name="Fidler A.E."/>
            <person name="Prosdocimi F."/>
        </authorList>
    </citation>
    <scope>NUCLEOTIDE SEQUENCE [LARGE SCALE GENOMIC DNA]</scope>
</reference>
<evidence type="ECO:0000313" key="2">
    <source>
        <dbReference type="Proteomes" id="UP000233556"/>
    </source>
</evidence>
<keyword evidence="2" id="KW-1185">Reference proteome</keyword>
<keyword evidence="1" id="KW-0808">Transferase</keyword>
<sequence length="138" mass="15828">MRRGAMLDLVLSNKEGLVGNVKIRGSLGCSDHEMMEFKTLKAARRAHSKLTTLNFRRADFGLFRDLLGRVPWDKALEGRGAQESWLIFKDHLLKAQEQCIPTKRNSGKNARKPAWMNKELLDKVRHEKEAYKGGSKHR</sequence>
<accession>A0A2I0TGZ9</accession>
<dbReference type="Proteomes" id="UP000233556">
    <property type="component" value="Unassembled WGS sequence"/>
</dbReference>
<protein>
    <submittedName>
        <fullName evidence="1">Glycerol kinase</fullName>
    </submittedName>
</protein>
<dbReference type="EMBL" id="KZ510488">
    <property type="protein sequence ID" value="PKU33078.1"/>
    <property type="molecule type" value="Genomic_DNA"/>
</dbReference>
<dbReference type="GO" id="GO:0061343">
    <property type="term" value="P:cell adhesion involved in heart morphogenesis"/>
    <property type="evidence" value="ECO:0007669"/>
    <property type="project" value="TreeGrafter"/>
</dbReference>
<dbReference type="AlphaFoldDB" id="A0A2I0TGZ9"/>
<dbReference type="PANTHER" id="PTHR33395">
    <property type="entry name" value="TRANSCRIPTASE, PUTATIVE-RELATED-RELATED"/>
    <property type="match status" value="1"/>
</dbReference>
<name>A0A2I0TGZ9_LIMLA</name>
<proteinExistence type="predicted"/>
<evidence type="ECO:0000313" key="1">
    <source>
        <dbReference type="EMBL" id="PKU33078.1"/>
    </source>
</evidence>
<organism evidence="1 2">
    <name type="scientific">Limosa lapponica baueri</name>
    <dbReference type="NCBI Taxonomy" id="1758121"/>
    <lineage>
        <taxon>Eukaryota</taxon>
        <taxon>Metazoa</taxon>
        <taxon>Chordata</taxon>
        <taxon>Craniata</taxon>
        <taxon>Vertebrata</taxon>
        <taxon>Euteleostomi</taxon>
        <taxon>Archelosauria</taxon>
        <taxon>Archosauria</taxon>
        <taxon>Dinosauria</taxon>
        <taxon>Saurischia</taxon>
        <taxon>Theropoda</taxon>
        <taxon>Coelurosauria</taxon>
        <taxon>Aves</taxon>
        <taxon>Neognathae</taxon>
        <taxon>Neoaves</taxon>
        <taxon>Charadriiformes</taxon>
        <taxon>Scolopacidae</taxon>
        <taxon>Limosa</taxon>
    </lineage>
</organism>
<reference evidence="2" key="1">
    <citation type="submission" date="2017-11" db="EMBL/GenBank/DDBJ databases">
        <authorList>
            <person name="Lima N.C."/>
            <person name="Parody-Merino A.M."/>
            <person name="Battley P.F."/>
            <person name="Fidler A.E."/>
            <person name="Prosdocimi F."/>
        </authorList>
    </citation>
    <scope>NUCLEOTIDE SEQUENCE [LARGE SCALE GENOMIC DNA]</scope>
</reference>
<keyword evidence="1" id="KW-0418">Kinase</keyword>
<dbReference type="GO" id="GO:0016301">
    <property type="term" value="F:kinase activity"/>
    <property type="evidence" value="ECO:0007669"/>
    <property type="project" value="UniProtKB-KW"/>
</dbReference>
<dbReference type="OrthoDB" id="6118220at2759"/>
<dbReference type="GO" id="GO:0031012">
    <property type="term" value="C:extracellular matrix"/>
    <property type="evidence" value="ECO:0007669"/>
    <property type="project" value="TreeGrafter"/>
</dbReference>
<dbReference type="GO" id="GO:0007508">
    <property type="term" value="P:larval heart development"/>
    <property type="evidence" value="ECO:0007669"/>
    <property type="project" value="TreeGrafter"/>
</dbReference>
<gene>
    <name evidence="1" type="ORF">llap_16615</name>
</gene>